<dbReference type="KEGG" id="nyu:D7D52_29055"/>
<dbReference type="AlphaFoldDB" id="A0A386ZI50"/>
<dbReference type="OrthoDB" id="4464858at2"/>
<keyword evidence="3" id="KW-1185">Reference proteome</keyword>
<gene>
    <name evidence="2" type="ORF">D7D52_29055</name>
</gene>
<evidence type="ECO:0008006" key="4">
    <source>
        <dbReference type="Google" id="ProtNLM"/>
    </source>
</evidence>
<dbReference type="EMBL" id="CP032568">
    <property type="protein sequence ID" value="AYF77201.1"/>
    <property type="molecule type" value="Genomic_DNA"/>
</dbReference>
<name>A0A386ZI50_9NOCA</name>
<feature type="transmembrane region" description="Helical" evidence="1">
    <location>
        <begin position="23"/>
        <end position="46"/>
    </location>
</feature>
<keyword evidence="1" id="KW-0472">Membrane</keyword>
<evidence type="ECO:0000256" key="1">
    <source>
        <dbReference type="SAM" id="Phobius"/>
    </source>
</evidence>
<keyword evidence="1" id="KW-1133">Transmembrane helix</keyword>
<accession>A0A386ZI50</accession>
<keyword evidence="1" id="KW-0812">Transmembrane</keyword>
<evidence type="ECO:0000313" key="2">
    <source>
        <dbReference type="EMBL" id="AYF77201.1"/>
    </source>
</evidence>
<organism evidence="2 3">
    <name type="scientific">Nocardia yunnanensis</name>
    <dbReference type="NCBI Taxonomy" id="2382165"/>
    <lineage>
        <taxon>Bacteria</taxon>
        <taxon>Bacillati</taxon>
        <taxon>Actinomycetota</taxon>
        <taxon>Actinomycetes</taxon>
        <taxon>Mycobacteriales</taxon>
        <taxon>Nocardiaceae</taxon>
        <taxon>Nocardia</taxon>
    </lineage>
</organism>
<sequence length="148" mass="15785">MSDAEETVEEPSVRIEQNEARSMWPFLVAAGVIALVVLGIVIATLISPVEKNVTDKDLLSAPAGNFIKARSDTGKDDLSYACKGFDDNNSPLKIAADAGGPISFDRLTEPKIDGDKATAQVTVSAGGTQSTSTWHFTKENSRWLVCNA</sequence>
<protein>
    <recommendedName>
        <fullName evidence="4">DUF4878 domain-containing protein</fullName>
    </recommendedName>
</protein>
<evidence type="ECO:0000313" key="3">
    <source>
        <dbReference type="Proteomes" id="UP000267164"/>
    </source>
</evidence>
<proteinExistence type="predicted"/>
<reference evidence="2 3" key="1">
    <citation type="submission" date="2018-09" db="EMBL/GenBank/DDBJ databases">
        <title>Nocardia yunnanensis sp. nov., an actinomycete isolated from a soil sample.</title>
        <authorList>
            <person name="Zhang J."/>
        </authorList>
    </citation>
    <scope>NUCLEOTIDE SEQUENCE [LARGE SCALE GENOMIC DNA]</scope>
    <source>
        <strain evidence="2 3">CFHS0054</strain>
    </source>
</reference>
<dbReference type="RefSeq" id="WP_120741430.1">
    <property type="nucleotide sequence ID" value="NZ_CP032568.1"/>
</dbReference>
<dbReference type="Proteomes" id="UP000267164">
    <property type="component" value="Chromosome"/>
</dbReference>